<dbReference type="SMART" id="SM00645">
    <property type="entry name" value="Pept_C1"/>
    <property type="match status" value="1"/>
</dbReference>
<dbReference type="eggNOG" id="KOG1543">
    <property type="taxonomic scope" value="Eukaryota"/>
</dbReference>
<sequence length="241" mass="26930">MFSPRGYATNLSDVHVDLPESYNFLEAYPHCDFGPLTQECGCCYAYGALKAMSHRFCRATEKQLLLSAQYIVACDIADNGCVGGCERSVFYFMEQHGLTDYKCHPFQNRQEYGIKFCSQCSTSEKFKLYKSVYGSTTRYVGVEAIKKAVYLYGPVSASIATDSGFVNYHGGIYESSYKGYIEAGNHAVELIGWGKENGVEYWILLNQHGKNWGINGTMHIKMGSNEGLIESFIYGATPLIE</sequence>
<dbReference type="InParanoid" id="A2ENW9"/>
<dbReference type="GO" id="GO:0051603">
    <property type="term" value="P:proteolysis involved in protein catabolic process"/>
    <property type="evidence" value="ECO:0000318"/>
    <property type="project" value="GO_Central"/>
</dbReference>
<dbReference type="InterPro" id="IPR013128">
    <property type="entry name" value="Peptidase_C1A"/>
</dbReference>
<evidence type="ECO:0000256" key="1">
    <source>
        <dbReference type="ARBA" id="ARBA00008455"/>
    </source>
</evidence>
<dbReference type="VEuPathDB" id="TrichDB:TVAG_216350"/>
<dbReference type="InterPro" id="IPR000668">
    <property type="entry name" value="Peptidase_C1A_C"/>
</dbReference>
<feature type="domain" description="Peptidase C1A papain C-terminal" evidence="2">
    <location>
        <begin position="18"/>
        <end position="237"/>
    </location>
</feature>
<evidence type="ECO:0000313" key="4">
    <source>
        <dbReference type="Proteomes" id="UP000001542"/>
    </source>
</evidence>
<dbReference type="VEuPathDB" id="TrichDB:TVAGG3_0249520"/>
<dbReference type="KEGG" id="tva:4763528"/>
<dbReference type="EMBL" id="DS113443">
    <property type="protein sequence ID" value="EAY05659.1"/>
    <property type="molecule type" value="Genomic_DNA"/>
</dbReference>
<organism evidence="3 4">
    <name type="scientific">Trichomonas vaginalis (strain ATCC PRA-98 / G3)</name>
    <dbReference type="NCBI Taxonomy" id="412133"/>
    <lineage>
        <taxon>Eukaryota</taxon>
        <taxon>Metamonada</taxon>
        <taxon>Parabasalia</taxon>
        <taxon>Trichomonadida</taxon>
        <taxon>Trichomonadidae</taxon>
        <taxon>Trichomonas</taxon>
    </lineage>
</organism>
<comment type="similarity">
    <text evidence="1">Belongs to the peptidase C1 family.</text>
</comment>
<evidence type="ECO:0000259" key="2">
    <source>
        <dbReference type="SMART" id="SM00645"/>
    </source>
</evidence>
<dbReference type="GO" id="GO:0005764">
    <property type="term" value="C:lysosome"/>
    <property type="evidence" value="ECO:0000318"/>
    <property type="project" value="GO_Central"/>
</dbReference>
<dbReference type="PROSITE" id="PS00639">
    <property type="entry name" value="THIOL_PROTEASE_HIS"/>
    <property type="match status" value="1"/>
</dbReference>
<accession>A2ENW9</accession>
<reference evidence="3" key="1">
    <citation type="submission" date="2006-10" db="EMBL/GenBank/DDBJ databases">
        <authorList>
            <person name="Amadeo P."/>
            <person name="Zhao Q."/>
            <person name="Wortman J."/>
            <person name="Fraser-Liggett C."/>
            <person name="Carlton J."/>
        </authorList>
    </citation>
    <scope>NUCLEOTIDE SEQUENCE</scope>
    <source>
        <strain evidence="3">G3</strain>
    </source>
</reference>
<gene>
    <name evidence="3" type="ORF">TVAG_216350</name>
</gene>
<dbReference type="STRING" id="5722.A2ENW9"/>
<evidence type="ECO:0000313" key="3">
    <source>
        <dbReference type="EMBL" id="EAY05659.1"/>
    </source>
</evidence>
<dbReference type="InterPro" id="IPR038765">
    <property type="entry name" value="Papain-like_cys_pep_sf"/>
</dbReference>
<keyword evidence="4" id="KW-1185">Reference proteome</keyword>
<dbReference type="OrthoDB" id="640249at2759"/>
<name>A2ENW9_TRIV3</name>
<dbReference type="OMA" id="YWICTNS"/>
<dbReference type="AlphaFoldDB" id="A2ENW9"/>
<dbReference type="SUPFAM" id="SSF54001">
    <property type="entry name" value="Cysteine proteinases"/>
    <property type="match status" value="1"/>
</dbReference>
<reference evidence="3" key="2">
    <citation type="journal article" date="2007" name="Science">
        <title>Draft genome sequence of the sexually transmitted pathogen Trichomonas vaginalis.</title>
        <authorList>
            <person name="Carlton J.M."/>
            <person name="Hirt R.P."/>
            <person name="Silva J.C."/>
            <person name="Delcher A.L."/>
            <person name="Schatz M."/>
            <person name="Zhao Q."/>
            <person name="Wortman J.R."/>
            <person name="Bidwell S.L."/>
            <person name="Alsmark U.C.M."/>
            <person name="Besteiro S."/>
            <person name="Sicheritz-Ponten T."/>
            <person name="Noel C.J."/>
            <person name="Dacks J.B."/>
            <person name="Foster P.G."/>
            <person name="Simillion C."/>
            <person name="Van de Peer Y."/>
            <person name="Miranda-Saavedra D."/>
            <person name="Barton G.J."/>
            <person name="Westrop G.D."/>
            <person name="Mueller S."/>
            <person name="Dessi D."/>
            <person name="Fiori P.L."/>
            <person name="Ren Q."/>
            <person name="Paulsen I."/>
            <person name="Zhang H."/>
            <person name="Bastida-Corcuera F.D."/>
            <person name="Simoes-Barbosa A."/>
            <person name="Brown M.T."/>
            <person name="Hayes R.D."/>
            <person name="Mukherjee M."/>
            <person name="Okumura C.Y."/>
            <person name="Schneider R."/>
            <person name="Smith A.J."/>
            <person name="Vanacova S."/>
            <person name="Villalvazo M."/>
            <person name="Haas B.J."/>
            <person name="Pertea M."/>
            <person name="Feldblyum T.V."/>
            <person name="Utterback T.R."/>
            <person name="Shu C.L."/>
            <person name="Osoegawa K."/>
            <person name="de Jong P.J."/>
            <person name="Hrdy I."/>
            <person name="Horvathova L."/>
            <person name="Zubacova Z."/>
            <person name="Dolezal P."/>
            <person name="Malik S.B."/>
            <person name="Logsdon J.M. Jr."/>
            <person name="Henze K."/>
            <person name="Gupta A."/>
            <person name="Wang C.C."/>
            <person name="Dunne R.L."/>
            <person name="Upcroft J.A."/>
            <person name="Upcroft P."/>
            <person name="White O."/>
            <person name="Salzberg S.L."/>
            <person name="Tang P."/>
            <person name="Chiu C.-H."/>
            <person name="Lee Y.-S."/>
            <person name="Embley T.M."/>
            <person name="Coombs G.H."/>
            <person name="Mottram J.C."/>
            <person name="Tachezy J."/>
            <person name="Fraser-Liggett C.M."/>
            <person name="Johnson P.J."/>
        </authorList>
    </citation>
    <scope>NUCLEOTIDE SEQUENCE [LARGE SCALE GENOMIC DNA]</scope>
    <source>
        <strain evidence="3">G3</strain>
    </source>
</reference>
<proteinExistence type="inferred from homology"/>
<dbReference type="Pfam" id="PF00112">
    <property type="entry name" value="Peptidase_C1"/>
    <property type="match status" value="1"/>
</dbReference>
<protein>
    <submittedName>
        <fullName evidence="3">Clan CA, family C1, cathepsin B-like cysteine peptidase</fullName>
    </submittedName>
</protein>
<dbReference type="Proteomes" id="UP000001542">
    <property type="component" value="Unassembled WGS sequence"/>
</dbReference>
<dbReference type="GO" id="GO:0005615">
    <property type="term" value="C:extracellular space"/>
    <property type="evidence" value="ECO:0000318"/>
    <property type="project" value="GO_Central"/>
</dbReference>
<dbReference type="GO" id="GO:0004197">
    <property type="term" value="F:cysteine-type endopeptidase activity"/>
    <property type="evidence" value="ECO:0000318"/>
    <property type="project" value="GO_Central"/>
</dbReference>
<dbReference type="SMR" id="A2ENW9"/>
<dbReference type="RefSeq" id="XP_001317882.1">
    <property type="nucleotide sequence ID" value="XM_001317847.1"/>
</dbReference>
<dbReference type="InterPro" id="IPR025660">
    <property type="entry name" value="Pept_his_AS"/>
</dbReference>
<dbReference type="PANTHER" id="PTHR12411">
    <property type="entry name" value="CYSTEINE PROTEASE FAMILY C1-RELATED"/>
    <property type="match status" value="1"/>
</dbReference>
<dbReference type="Gene3D" id="3.90.70.10">
    <property type="entry name" value="Cysteine proteinases"/>
    <property type="match status" value="1"/>
</dbReference>